<evidence type="ECO:0000313" key="2">
    <source>
        <dbReference type="EMBL" id="KAJ1998335.1"/>
    </source>
</evidence>
<keyword evidence="1" id="KW-0732">Signal</keyword>
<protein>
    <submittedName>
        <fullName evidence="2">Uncharacterized protein</fullName>
    </submittedName>
</protein>
<sequence>MFGYSISALALTTVLATATANAHAALLKRCGGCSGLYGGYGGLYGGYSGLYGGYNGQYGGYGGFGFPFASSVTTDFDRNANRAHFNDDTLYVNNVNANVANDNVHAFTNANVVA</sequence>
<accession>A0A9W8BFJ0</accession>
<organism evidence="2 3">
    <name type="scientific">Coemansia thaxteri</name>
    <dbReference type="NCBI Taxonomy" id="2663907"/>
    <lineage>
        <taxon>Eukaryota</taxon>
        <taxon>Fungi</taxon>
        <taxon>Fungi incertae sedis</taxon>
        <taxon>Zoopagomycota</taxon>
        <taxon>Kickxellomycotina</taxon>
        <taxon>Kickxellomycetes</taxon>
        <taxon>Kickxellales</taxon>
        <taxon>Kickxellaceae</taxon>
        <taxon>Coemansia</taxon>
    </lineage>
</organism>
<proteinExistence type="predicted"/>
<keyword evidence="3" id="KW-1185">Reference proteome</keyword>
<dbReference type="Proteomes" id="UP001150907">
    <property type="component" value="Unassembled WGS sequence"/>
</dbReference>
<name>A0A9W8BFJ0_9FUNG</name>
<evidence type="ECO:0000256" key="1">
    <source>
        <dbReference type="SAM" id="SignalP"/>
    </source>
</evidence>
<feature type="chain" id="PRO_5040886703" evidence="1">
    <location>
        <begin position="25"/>
        <end position="114"/>
    </location>
</feature>
<dbReference type="AlphaFoldDB" id="A0A9W8BFJ0"/>
<reference evidence="2" key="1">
    <citation type="submission" date="2022-07" db="EMBL/GenBank/DDBJ databases">
        <title>Phylogenomic reconstructions and comparative analyses of Kickxellomycotina fungi.</title>
        <authorList>
            <person name="Reynolds N.K."/>
            <person name="Stajich J.E."/>
            <person name="Barry K."/>
            <person name="Grigoriev I.V."/>
            <person name="Crous P."/>
            <person name="Smith M.E."/>
        </authorList>
    </citation>
    <scope>NUCLEOTIDE SEQUENCE</scope>
    <source>
        <strain evidence="2">IMI 214461</strain>
    </source>
</reference>
<evidence type="ECO:0000313" key="3">
    <source>
        <dbReference type="Proteomes" id="UP001150907"/>
    </source>
</evidence>
<gene>
    <name evidence="2" type="ORF">H4R26_005499</name>
</gene>
<comment type="caution">
    <text evidence="2">The sequence shown here is derived from an EMBL/GenBank/DDBJ whole genome shotgun (WGS) entry which is preliminary data.</text>
</comment>
<feature type="signal peptide" evidence="1">
    <location>
        <begin position="1"/>
        <end position="24"/>
    </location>
</feature>
<dbReference type="EMBL" id="JANBQF010001000">
    <property type="protein sequence ID" value="KAJ1998335.1"/>
    <property type="molecule type" value="Genomic_DNA"/>
</dbReference>